<dbReference type="InterPro" id="IPR036770">
    <property type="entry name" value="Ankyrin_rpt-contain_sf"/>
</dbReference>
<dbReference type="PROSITE" id="PS50297">
    <property type="entry name" value="ANK_REP_REGION"/>
    <property type="match status" value="2"/>
</dbReference>
<evidence type="ECO:0000313" key="3">
    <source>
        <dbReference type="Proteomes" id="UP000224567"/>
    </source>
</evidence>
<evidence type="ECO:0000256" key="1">
    <source>
        <dbReference type="PROSITE-ProRule" id="PRU00023"/>
    </source>
</evidence>
<dbReference type="PANTHER" id="PTHR24121:SF22">
    <property type="entry name" value="PROTEIN ACCELERATED CELL DEATH 6-LIKE"/>
    <property type="match status" value="1"/>
</dbReference>
<dbReference type="Pfam" id="PF12796">
    <property type="entry name" value="Ank_2"/>
    <property type="match status" value="1"/>
</dbReference>
<dbReference type="EMBL" id="MLFT02000005">
    <property type="protein sequence ID" value="PHT48922.1"/>
    <property type="molecule type" value="Genomic_DNA"/>
</dbReference>
<keyword evidence="3" id="KW-1185">Reference proteome</keyword>
<dbReference type="AlphaFoldDB" id="A0A2G2WUN7"/>
<dbReference type="PANTHER" id="PTHR24121">
    <property type="entry name" value="NO MECHANORECEPTOR POTENTIAL C, ISOFORM D-RELATED"/>
    <property type="match status" value="1"/>
</dbReference>
<dbReference type="PROSITE" id="PS50088">
    <property type="entry name" value="ANK_REPEAT"/>
    <property type="match status" value="2"/>
</dbReference>
<dbReference type="SUPFAM" id="SSF48403">
    <property type="entry name" value="Ankyrin repeat"/>
    <property type="match status" value="1"/>
</dbReference>
<comment type="caution">
    <text evidence="2">The sequence shown here is derived from an EMBL/GenBank/DDBJ whole genome shotgun (WGS) entry which is preliminary data.</text>
</comment>
<keyword evidence="1" id="KW-0040">ANK repeat</keyword>
<dbReference type="STRING" id="33114.A0A2G2WUN7"/>
<reference evidence="2 3" key="1">
    <citation type="journal article" date="2017" name="Genome Biol.">
        <title>New reference genome sequences of hot pepper reveal the massive evolution of plant disease-resistance genes by retroduplication.</title>
        <authorList>
            <person name="Kim S."/>
            <person name="Park J."/>
            <person name="Yeom S.I."/>
            <person name="Kim Y.M."/>
            <person name="Seo E."/>
            <person name="Kim K.T."/>
            <person name="Kim M.S."/>
            <person name="Lee J.M."/>
            <person name="Cheong K."/>
            <person name="Shin H.S."/>
            <person name="Kim S.B."/>
            <person name="Han K."/>
            <person name="Lee J."/>
            <person name="Park M."/>
            <person name="Lee H.A."/>
            <person name="Lee H.Y."/>
            <person name="Lee Y."/>
            <person name="Oh S."/>
            <person name="Lee J.H."/>
            <person name="Choi E."/>
            <person name="Choi E."/>
            <person name="Lee S.E."/>
            <person name="Jeon J."/>
            <person name="Kim H."/>
            <person name="Choi G."/>
            <person name="Song H."/>
            <person name="Lee J."/>
            <person name="Lee S.C."/>
            <person name="Kwon J.K."/>
            <person name="Lee H.Y."/>
            <person name="Koo N."/>
            <person name="Hong Y."/>
            <person name="Kim R.W."/>
            <person name="Kang W.H."/>
            <person name="Huh J.H."/>
            <person name="Kang B.C."/>
            <person name="Yang T.J."/>
            <person name="Lee Y.H."/>
            <person name="Bennetzen J.L."/>
            <person name="Choi D."/>
        </authorList>
    </citation>
    <scope>NUCLEOTIDE SEQUENCE [LARGE SCALE GENOMIC DNA]</scope>
    <source>
        <strain evidence="3">cv. PBC81</strain>
    </source>
</reference>
<feature type="repeat" description="ANK" evidence="1">
    <location>
        <begin position="72"/>
        <end position="104"/>
    </location>
</feature>
<dbReference type="SMART" id="SM00248">
    <property type="entry name" value="ANK"/>
    <property type="match status" value="3"/>
</dbReference>
<accession>A0A2G2WUN7</accession>
<name>A0A2G2WUN7_CAPBA</name>
<feature type="repeat" description="ANK" evidence="1">
    <location>
        <begin position="112"/>
        <end position="144"/>
    </location>
</feature>
<gene>
    <name evidence="2" type="ORF">CQW23_13130</name>
</gene>
<dbReference type="OrthoDB" id="1847170at2759"/>
<proteinExistence type="predicted"/>
<organism evidence="2 3">
    <name type="scientific">Capsicum baccatum</name>
    <name type="common">Peruvian pepper</name>
    <dbReference type="NCBI Taxonomy" id="33114"/>
    <lineage>
        <taxon>Eukaryota</taxon>
        <taxon>Viridiplantae</taxon>
        <taxon>Streptophyta</taxon>
        <taxon>Embryophyta</taxon>
        <taxon>Tracheophyta</taxon>
        <taxon>Spermatophyta</taxon>
        <taxon>Magnoliopsida</taxon>
        <taxon>eudicotyledons</taxon>
        <taxon>Gunneridae</taxon>
        <taxon>Pentapetalae</taxon>
        <taxon>asterids</taxon>
        <taxon>lamiids</taxon>
        <taxon>Solanales</taxon>
        <taxon>Solanaceae</taxon>
        <taxon>Solanoideae</taxon>
        <taxon>Capsiceae</taxon>
        <taxon>Capsicum</taxon>
    </lineage>
</organism>
<dbReference type="Gene3D" id="1.25.40.20">
    <property type="entry name" value="Ankyrin repeat-containing domain"/>
    <property type="match status" value="1"/>
</dbReference>
<protein>
    <submittedName>
        <fullName evidence="2">Uncharacterized protein</fullName>
    </submittedName>
</protein>
<dbReference type="Proteomes" id="UP000224567">
    <property type="component" value="Unassembled WGS sequence"/>
</dbReference>
<dbReference type="InterPro" id="IPR002110">
    <property type="entry name" value="Ankyrin_rpt"/>
</dbReference>
<reference evidence="3" key="2">
    <citation type="journal article" date="2017" name="J. Anim. Genet.">
        <title>Multiple reference genome sequences of hot pepper reveal the massive evolution of plant disease resistance genes by retroduplication.</title>
        <authorList>
            <person name="Kim S."/>
            <person name="Park J."/>
            <person name="Yeom S.-I."/>
            <person name="Kim Y.-M."/>
            <person name="Seo E."/>
            <person name="Kim K.-T."/>
            <person name="Kim M.-S."/>
            <person name="Lee J.M."/>
            <person name="Cheong K."/>
            <person name="Shin H.-S."/>
            <person name="Kim S.-B."/>
            <person name="Han K."/>
            <person name="Lee J."/>
            <person name="Park M."/>
            <person name="Lee H.-A."/>
            <person name="Lee H.-Y."/>
            <person name="Lee Y."/>
            <person name="Oh S."/>
            <person name="Lee J.H."/>
            <person name="Choi E."/>
            <person name="Choi E."/>
            <person name="Lee S.E."/>
            <person name="Jeon J."/>
            <person name="Kim H."/>
            <person name="Choi G."/>
            <person name="Song H."/>
            <person name="Lee J."/>
            <person name="Lee S.-C."/>
            <person name="Kwon J.-K."/>
            <person name="Lee H.-Y."/>
            <person name="Koo N."/>
            <person name="Hong Y."/>
            <person name="Kim R.W."/>
            <person name="Kang W.-H."/>
            <person name="Huh J.H."/>
            <person name="Kang B.-C."/>
            <person name="Yang T.-J."/>
            <person name="Lee Y.-H."/>
            <person name="Bennetzen J.L."/>
            <person name="Choi D."/>
        </authorList>
    </citation>
    <scope>NUCLEOTIDE SEQUENCE [LARGE SCALE GENOMIC DNA]</scope>
    <source>
        <strain evidence="3">cv. PBC81</strain>
    </source>
</reference>
<evidence type="ECO:0000313" key="2">
    <source>
        <dbReference type="EMBL" id="PHT48922.1"/>
    </source>
</evidence>
<sequence>MDLTLYKDAMRGNIGNANFLLADHLKRDEENGYQVTPKGNTVLRVAALYGHSNFMAEVLKITPALLCSQNKKNETALHIAVNEGHAEVVRVLLACVEDHNTKEKLTRMTDASGDTSLHKAVRSQHLDVVKLLVKEDSEFEFPPNHAQETSWFLFTVVYMYKRVERREC</sequence>